<protein>
    <recommendedName>
        <fullName evidence="6">MYXO-CTERM domain-containing protein</fullName>
    </recommendedName>
</protein>
<feature type="region of interest" description="Disordered" evidence="1">
    <location>
        <begin position="81"/>
        <end position="279"/>
    </location>
</feature>
<sequence length="362" mass="38067">MAKKMLGKVVAGAALGGASLLVFTPGIALADGQPHENEGKVFAKPHAVKPGEEVKLVEICPKPQEEAFVWSKVTGKVKLEPARGDHEEDRGGWIGEDSVDERGAGRWQEDRAPEHGEYGKDGKDHEEPDWKGPDGKGPDGKGPDGKGPEEGKGHEEPDWKGPDGKGHEEGKGPEEGKGHEEAPKPEPKGGAGGGAAADGEHDWKGEEHGQDAEGPKYDERTGPEGDERGEYSREGEKPGEHGREGAKPGEGPGHEGEWWADRGWEREAEHAEGDRWEKGKDFVYYGEARVAEDAKPGTYKLEGSCGEGELVVLPHGGVKAGDGGAAGGADRGLATAGAGLVGAAALGGLVLLRRRRADEFAA</sequence>
<dbReference type="RefSeq" id="WP_111246372.1">
    <property type="nucleotide sequence ID" value="NZ_POTX01000345.1"/>
</dbReference>
<accession>A0A2W2BEI1</accession>
<dbReference type="OrthoDB" id="3406076at2"/>
<dbReference type="EMBL" id="POTX01000345">
    <property type="protein sequence ID" value="PZF85525.1"/>
    <property type="molecule type" value="Genomic_DNA"/>
</dbReference>
<keyword evidence="2" id="KW-0472">Membrane</keyword>
<evidence type="ECO:0000313" key="5">
    <source>
        <dbReference type="Proteomes" id="UP000248627"/>
    </source>
</evidence>
<dbReference type="Proteomes" id="UP000248627">
    <property type="component" value="Unassembled WGS sequence"/>
</dbReference>
<feature type="transmembrane region" description="Helical" evidence="2">
    <location>
        <begin position="333"/>
        <end position="352"/>
    </location>
</feature>
<proteinExistence type="predicted"/>
<evidence type="ECO:0000256" key="1">
    <source>
        <dbReference type="SAM" id="MobiDB-lite"/>
    </source>
</evidence>
<keyword evidence="5" id="KW-1185">Reference proteome</keyword>
<feature type="compositionally biased region" description="Basic and acidic residues" evidence="1">
    <location>
        <begin position="100"/>
        <end position="187"/>
    </location>
</feature>
<evidence type="ECO:0000256" key="2">
    <source>
        <dbReference type="SAM" id="Phobius"/>
    </source>
</evidence>
<dbReference type="AlphaFoldDB" id="A0A2W2BEI1"/>
<feature type="chain" id="PRO_5016081651" description="MYXO-CTERM domain-containing protein" evidence="3">
    <location>
        <begin position="31"/>
        <end position="362"/>
    </location>
</feature>
<evidence type="ECO:0000313" key="4">
    <source>
        <dbReference type="EMBL" id="PZF85525.1"/>
    </source>
</evidence>
<evidence type="ECO:0008006" key="6">
    <source>
        <dbReference type="Google" id="ProtNLM"/>
    </source>
</evidence>
<feature type="compositionally biased region" description="Basic and acidic residues" evidence="1">
    <location>
        <begin position="81"/>
        <end position="91"/>
    </location>
</feature>
<keyword evidence="2" id="KW-0812">Transmembrane</keyword>
<organism evidence="4 5">
    <name type="scientific">Micromonospora endophytica</name>
    <dbReference type="NCBI Taxonomy" id="515350"/>
    <lineage>
        <taxon>Bacteria</taxon>
        <taxon>Bacillati</taxon>
        <taxon>Actinomycetota</taxon>
        <taxon>Actinomycetes</taxon>
        <taxon>Micromonosporales</taxon>
        <taxon>Micromonosporaceae</taxon>
        <taxon>Micromonospora</taxon>
    </lineage>
</organism>
<reference evidence="4 5" key="1">
    <citation type="submission" date="2018-01" db="EMBL/GenBank/DDBJ databases">
        <title>Draft genome sequence of Jishengella endophytica.</title>
        <authorList>
            <person name="Sahin N."/>
            <person name="Ay H."/>
            <person name="Saygin H."/>
        </authorList>
    </citation>
    <scope>NUCLEOTIDE SEQUENCE [LARGE SCALE GENOMIC DNA]</scope>
    <source>
        <strain evidence="4 5">DSM 45430</strain>
    </source>
</reference>
<evidence type="ECO:0000256" key="3">
    <source>
        <dbReference type="SAM" id="SignalP"/>
    </source>
</evidence>
<name>A0A2W2BEI1_9ACTN</name>
<feature type="signal peptide" evidence="3">
    <location>
        <begin position="1"/>
        <end position="30"/>
    </location>
</feature>
<gene>
    <name evidence="4" type="ORF">C1I93_28580</name>
</gene>
<keyword evidence="3" id="KW-0732">Signal</keyword>
<keyword evidence="2" id="KW-1133">Transmembrane helix</keyword>
<comment type="caution">
    <text evidence="4">The sequence shown here is derived from an EMBL/GenBank/DDBJ whole genome shotgun (WGS) entry which is preliminary data.</text>
</comment>
<feature type="compositionally biased region" description="Basic and acidic residues" evidence="1">
    <location>
        <begin position="198"/>
        <end position="279"/>
    </location>
</feature>